<reference evidence="8 9" key="1">
    <citation type="submission" date="2016-10" db="EMBL/GenBank/DDBJ databases">
        <authorList>
            <person name="de Groot N.N."/>
        </authorList>
    </citation>
    <scope>NUCLEOTIDE SEQUENCE [LARGE SCALE GENOMIC DNA]</scope>
    <source>
        <strain evidence="6 9">CBS 141442</strain>
        <strain evidence="7 8">PYCC 4715</strain>
    </source>
</reference>
<dbReference type="SUPFAM" id="SSF51735">
    <property type="entry name" value="NAD(P)-binding Rossmann-fold domains"/>
    <property type="match status" value="1"/>
</dbReference>
<dbReference type="InterPro" id="IPR002347">
    <property type="entry name" value="SDR_fam"/>
</dbReference>
<dbReference type="PRINTS" id="PR00080">
    <property type="entry name" value="SDRFAMILY"/>
</dbReference>
<dbReference type="EMBL" id="LT635765">
    <property type="protein sequence ID" value="SGZ51715.1"/>
    <property type="molecule type" value="Genomic_DNA"/>
</dbReference>
<evidence type="ECO:0000313" key="6">
    <source>
        <dbReference type="EMBL" id="SGZ50267.1"/>
    </source>
</evidence>
<dbReference type="EMBL" id="LT635757">
    <property type="protein sequence ID" value="SGZ50267.1"/>
    <property type="molecule type" value="Genomic_DNA"/>
</dbReference>
<evidence type="ECO:0000256" key="1">
    <source>
        <dbReference type="ARBA" id="ARBA00006484"/>
    </source>
</evidence>
<evidence type="ECO:0000259" key="5">
    <source>
        <dbReference type="SMART" id="SM00822"/>
    </source>
</evidence>
<dbReference type="GO" id="GO:0050664">
    <property type="term" value="F:oxidoreductase activity, acting on NAD(P)H, oxygen as acceptor"/>
    <property type="evidence" value="ECO:0007669"/>
    <property type="project" value="TreeGrafter"/>
</dbReference>
<dbReference type="PANTHER" id="PTHR43008">
    <property type="entry name" value="BENZIL REDUCTASE"/>
    <property type="match status" value="1"/>
</dbReference>
<dbReference type="AlphaFoldDB" id="A0A1L0BGN0"/>
<dbReference type="Pfam" id="PF00106">
    <property type="entry name" value="adh_short"/>
    <property type="match status" value="1"/>
</dbReference>
<dbReference type="STRING" id="45354.A0A1L0BGN0"/>
<dbReference type="InterPro" id="IPR036291">
    <property type="entry name" value="NAD(P)-bd_dom_sf"/>
</dbReference>
<dbReference type="FunFam" id="3.40.50.720:FF:000281">
    <property type="entry name" value="Uncharacterized oxidoreductase YIR035C"/>
    <property type="match status" value="1"/>
</dbReference>
<evidence type="ECO:0000313" key="8">
    <source>
        <dbReference type="Proteomes" id="UP000182259"/>
    </source>
</evidence>
<keyword evidence="9" id="KW-1185">Reference proteome</keyword>
<dbReference type="SMART" id="SM00822">
    <property type="entry name" value="PKS_KR"/>
    <property type="match status" value="1"/>
</dbReference>
<evidence type="ECO:0000313" key="9">
    <source>
        <dbReference type="Proteomes" id="UP000182334"/>
    </source>
</evidence>
<protein>
    <submittedName>
        <fullName evidence="7">CIC11C00000002670</fullName>
    </submittedName>
    <submittedName>
        <fullName evidence="6">CIC11C00000004332</fullName>
    </submittedName>
</protein>
<dbReference type="PRINTS" id="PR00081">
    <property type="entry name" value="GDHRDH"/>
</dbReference>
<dbReference type="InterPro" id="IPR057326">
    <property type="entry name" value="KR_dom"/>
</dbReference>
<evidence type="ECO:0000313" key="7">
    <source>
        <dbReference type="EMBL" id="SGZ51715.1"/>
    </source>
</evidence>
<gene>
    <name evidence="7" type="ORF">SAMEA4029009_CIC11G00000002670</name>
    <name evidence="6" type="ORF">SAMEA4029010_CIC11G00000004332</name>
</gene>
<keyword evidence="3" id="KW-0560">Oxidoreductase</keyword>
<dbReference type="OrthoDB" id="153074at2759"/>
<dbReference type="PANTHER" id="PTHR43008:SF8">
    <property type="entry name" value="BENZIL REDUCTASE ((S)-BENZOIN FORMING) IRC24"/>
    <property type="match status" value="1"/>
</dbReference>
<dbReference type="Proteomes" id="UP000182334">
    <property type="component" value="Chromosome II"/>
</dbReference>
<comment type="similarity">
    <text evidence="1 4">Belongs to the short-chain dehydrogenases/reductases (SDR) family.</text>
</comment>
<feature type="domain" description="Ketoreductase" evidence="5">
    <location>
        <begin position="3"/>
        <end position="184"/>
    </location>
</feature>
<keyword evidence="2" id="KW-0521">NADP</keyword>
<dbReference type="Proteomes" id="UP000182259">
    <property type="component" value="Chromosome II"/>
</dbReference>
<evidence type="ECO:0000256" key="2">
    <source>
        <dbReference type="ARBA" id="ARBA00022857"/>
    </source>
</evidence>
<organism evidence="6 9">
    <name type="scientific">Sungouiella intermedia</name>
    <dbReference type="NCBI Taxonomy" id="45354"/>
    <lineage>
        <taxon>Eukaryota</taxon>
        <taxon>Fungi</taxon>
        <taxon>Dikarya</taxon>
        <taxon>Ascomycota</taxon>
        <taxon>Saccharomycotina</taxon>
        <taxon>Pichiomycetes</taxon>
        <taxon>Metschnikowiaceae</taxon>
        <taxon>Sungouiella</taxon>
    </lineage>
</organism>
<dbReference type="InterPro" id="IPR020904">
    <property type="entry name" value="Sc_DH/Rdtase_CS"/>
</dbReference>
<sequence length="253" mass="27101">MSHTMILTGASRGIGASIAQIYLSASSQHKLVAIARTKLALDDLVAKYGDQVSIVVGDVSDSAVSAKAVQVALEKYGSVDSLVANAGVLDPVDAVAKANVDKWKTLFDINFFSVVELVRQALPLLKKSNGRVVAVSSGASTKPYYGWAAYGASKAALNHFMELIASENSEVLAISVAPGVVATDMQKDIREKFGSNMTPESLQRFLDLHQEGKLLAPEVPATVYVNLAVRGWSKELNGHYYRVGEEALAEFEK</sequence>
<accession>A0A1L0BGN0</accession>
<dbReference type="Gene3D" id="3.40.50.720">
    <property type="entry name" value="NAD(P)-binding Rossmann-like Domain"/>
    <property type="match status" value="1"/>
</dbReference>
<proteinExistence type="inferred from homology"/>
<dbReference type="PROSITE" id="PS00061">
    <property type="entry name" value="ADH_SHORT"/>
    <property type="match status" value="1"/>
</dbReference>
<evidence type="ECO:0000256" key="3">
    <source>
        <dbReference type="ARBA" id="ARBA00023002"/>
    </source>
</evidence>
<name>A0A1L0BGN0_9ASCO</name>
<evidence type="ECO:0000256" key="4">
    <source>
        <dbReference type="RuleBase" id="RU000363"/>
    </source>
</evidence>